<dbReference type="GO" id="GO:0016787">
    <property type="term" value="F:hydrolase activity"/>
    <property type="evidence" value="ECO:0007669"/>
    <property type="project" value="UniProtKB-KW"/>
</dbReference>
<dbReference type="SUPFAM" id="SSF53187">
    <property type="entry name" value="Zn-dependent exopeptidases"/>
    <property type="match status" value="1"/>
</dbReference>
<dbReference type="EMBL" id="WTYN01000001">
    <property type="protein sequence ID" value="MXO61822.1"/>
    <property type="molecule type" value="Genomic_DNA"/>
</dbReference>
<accession>A0A844YCZ3</accession>
<sequence>MIDGLPYRQVGELVPGRIVCVADHASNYVPDGIELGVPAHLMNEHIALDIGVDGVAERLARRHGIAAHLATVSRLVCDFHREEDNPSVVPMSSDGHTIPGNIGADVERRLELYHRPYHAALAEWLDAARPELIVSLHSFTPSLETSDEERPWEVALLYNEHGEAARQAIRLLREEGLTVGENEPYSGKELNATMNRHAEAHGRPYIAVEVRQDQIANKAQQARWAALLADIANRTALALKSL</sequence>
<keyword evidence="2" id="KW-1185">Reference proteome</keyword>
<organism evidence="1 2">
    <name type="scientific">Qipengyuania oceanensis</name>
    <dbReference type="NCBI Taxonomy" id="1463597"/>
    <lineage>
        <taxon>Bacteria</taxon>
        <taxon>Pseudomonadati</taxon>
        <taxon>Pseudomonadota</taxon>
        <taxon>Alphaproteobacteria</taxon>
        <taxon>Sphingomonadales</taxon>
        <taxon>Erythrobacteraceae</taxon>
        <taxon>Qipengyuania</taxon>
    </lineage>
</organism>
<comment type="caution">
    <text evidence="1">The sequence shown here is derived from an EMBL/GenBank/DDBJ whole genome shotgun (WGS) entry which is preliminary data.</text>
</comment>
<dbReference type="InterPro" id="IPR011227">
    <property type="entry name" value="UCP029730"/>
</dbReference>
<dbReference type="Proteomes" id="UP000445582">
    <property type="component" value="Unassembled WGS sequence"/>
</dbReference>
<dbReference type="InterPro" id="IPR007709">
    <property type="entry name" value="N-FG_amidohydro"/>
</dbReference>
<dbReference type="AlphaFoldDB" id="A0A844YCZ3"/>
<reference evidence="1 2" key="1">
    <citation type="submission" date="2019-12" db="EMBL/GenBank/DDBJ databases">
        <title>Genomic-based taxomic classification of the family Erythrobacteraceae.</title>
        <authorList>
            <person name="Xu L."/>
        </authorList>
    </citation>
    <scope>NUCLEOTIDE SEQUENCE [LARGE SCALE GENOMIC DNA]</scope>
    <source>
        <strain evidence="1 2">MCCC 1A09965</strain>
    </source>
</reference>
<dbReference type="Pfam" id="PF05013">
    <property type="entry name" value="FGase"/>
    <property type="match status" value="1"/>
</dbReference>
<evidence type="ECO:0000313" key="2">
    <source>
        <dbReference type="Proteomes" id="UP000445582"/>
    </source>
</evidence>
<dbReference type="RefSeq" id="WP_160670798.1">
    <property type="nucleotide sequence ID" value="NZ_WTYN01000001.1"/>
</dbReference>
<dbReference type="OrthoDB" id="9815326at2"/>
<protein>
    <submittedName>
        <fullName evidence="1">N-formylglutamate amidohydrolase</fullName>
    </submittedName>
</protein>
<dbReference type="PIRSF" id="PIRSF029730">
    <property type="entry name" value="UCP029730"/>
    <property type="match status" value="1"/>
</dbReference>
<dbReference type="Gene3D" id="3.40.630.40">
    <property type="entry name" value="Zn-dependent exopeptidases"/>
    <property type="match status" value="1"/>
</dbReference>
<proteinExistence type="predicted"/>
<keyword evidence="1" id="KW-0378">Hydrolase</keyword>
<name>A0A844YCZ3_9SPHN</name>
<evidence type="ECO:0000313" key="1">
    <source>
        <dbReference type="EMBL" id="MXO61822.1"/>
    </source>
</evidence>
<gene>
    <name evidence="1" type="ORF">GRI48_02240</name>
</gene>